<keyword evidence="3" id="KW-1185">Reference proteome</keyword>
<feature type="region of interest" description="Disordered" evidence="1">
    <location>
        <begin position="113"/>
        <end position="147"/>
    </location>
</feature>
<comment type="caution">
    <text evidence="2">The sequence shown here is derived from an EMBL/GenBank/DDBJ whole genome shotgun (WGS) entry which is preliminary data.</text>
</comment>
<sequence>MNNYRIEAPVRSYSGESAGVQFSKGTAFVDDSTKEGRAAIEYFRRQGYGVVLSDGKTDEERAQEIVTAIVGQRNPGSSAEPFDPAQHGVEDVLAHLDEADLDEATRVLDAEAAAKKPRVGITSKREDLLAAKTPAAPAGDDQKEAGQ</sequence>
<proteinExistence type="predicted"/>
<protein>
    <submittedName>
        <fullName evidence="2">Uncharacterized protein</fullName>
    </submittedName>
</protein>
<evidence type="ECO:0000256" key="1">
    <source>
        <dbReference type="SAM" id="MobiDB-lite"/>
    </source>
</evidence>
<organism evidence="2 3">
    <name type="scientific">Streptomyces turgidiscabies (strain Car8)</name>
    <dbReference type="NCBI Taxonomy" id="698760"/>
    <lineage>
        <taxon>Bacteria</taxon>
        <taxon>Bacillati</taxon>
        <taxon>Actinomycetota</taxon>
        <taxon>Actinomycetes</taxon>
        <taxon>Kitasatosporales</taxon>
        <taxon>Streptomycetaceae</taxon>
        <taxon>Streptomyces</taxon>
    </lineage>
</organism>
<name>L7EXK0_STRT8</name>
<dbReference type="EMBL" id="AEJB01000475">
    <property type="protein sequence ID" value="ELP64128.1"/>
    <property type="molecule type" value="Genomic_DNA"/>
</dbReference>
<evidence type="ECO:0000313" key="2">
    <source>
        <dbReference type="EMBL" id="ELP64128.1"/>
    </source>
</evidence>
<dbReference type="Proteomes" id="UP000010931">
    <property type="component" value="Unassembled WGS sequence"/>
</dbReference>
<reference evidence="2 3" key="1">
    <citation type="journal article" date="2011" name="Plasmid">
        <title>Streptomyces turgidiscabies Car8 contains a modular pathogenicity island that shares virulence genes with other actinobacterial plant pathogens.</title>
        <authorList>
            <person name="Huguet-Tapia J.C."/>
            <person name="Badger J.H."/>
            <person name="Loria R."/>
            <person name="Pettis G.S."/>
        </authorList>
    </citation>
    <scope>NUCLEOTIDE SEQUENCE [LARGE SCALE GENOMIC DNA]</scope>
    <source>
        <strain evidence="2 3">Car8</strain>
    </source>
</reference>
<evidence type="ECO:0000313" key="3">
    <source>
        <dbReference type="Proteomes" id="UP000010931"/>
    </source>
</evidence>
<accession>L7EXK0</accession>
<gene>
    <name evidence="2" type="ORF">STRTUCAR8_05585</name>
</gene>
<dbReference type="PATRIC" id="fig|698760.3.peg.6973"/>
<dbReference type="AlphaFoldDB" id="L7EXK0"/>